<evidence type="ECO:0000313" key="2">
    <source>
        <dbReference type="EMBL" id="MBB5052100.1"/>
    </source>
</evidence>
<reference evidence="2 3" key="1">
    <citation type="submission" date="2020-08" db="EMBL/GenBank/DDBJ databases">
        <title>Genomic Encyclopedia of Type Strains, Phase IV (KMG-IV): sequencing the most valuable type-strain genomes for metagenomic binning, comparative biology and taxonomic classification.</title>
        <authorList>
            <person name="Goeker M."/>
        </authorList>
    </citation>
    <scope>NUCLEOTIDE SEQUENCE [LARGE SCALE GENOMIC DNA]</scope>
    <source>
        <strain evidence="2 3">DSM 17498</strain>
    </source>
</reference>
<dbReference type="RefSeq" id="WP_184084376.1">
    <property type="nucleotide sequence ID" value="NZ_JACHIJ010000003.1"/>
</dbReference>
<feature type="transmembrane region" description="Helical" evidence="1">
    <location>
        <begin position="20"/>
        <end position="47"/>
    </location>
</feature>
<dbReference type="Proteomes" id="UP000521227">
    <property type="component" value="Unassembled WGS sequence"/>
</dbReference>
<name>A0A840MZC7_9BRAD</name>
<accession>A0A840MZC7</accession>
<comment type="caution">
    <text evidence="2">The sequence shown here is derived from an EMBL/GenBank/DDBJ whole genome shotgun (WGS) entry which is preliminary data.</text>
</comment>
<organism evidence="2 3">
    <name type="scientific">Afipia massiliensis</name>
    <dbReference type="NCBI Taxonomy" id="211460"/>
    <lineage>
        <taxon>Bacteria</taxon>
        <taxon>Pseudomonadati</taxon>
        <taxon>Pseudomonadota</taxon>
        <taxon>Alphaproteobacteria</taxon>
        <taxon>Hyphomicrobiales</taxon>
        <taxon>Nitrobacteraceae</taxon>
        <taxon>Afipia</taxon>
    </lineage>
</organism>
<dbReference type="AlphaFoldDB" id="A0A840MZC7"/>
<protein>
    <recommendedName>
        <fullName evidence="4">DUF1097 domain-containing protein</fullName>
    </recommendedName>
</protein>
<proteinExistence type="predicted"/>
<evidence type="ECO:0008006" key="4">
    <source>
        <dbReference type="Google" id="ProtNLM"/>
    </source>
</evidence>
<evidence type="ECO:0000313" key="3">
    <source>
        <dbReference type="Proteomes" id="UP000521227"/>
    </source>
</evidence>
<feature type="transmembrane region" description="Helical" evidence="1">
    <location>
        <begin position="86"/>
        <end position="104"/>
    </location>
</feature>
<dbReference type="Pfam" id="PF06496">
    <property type="entry name" value="DUF1097"/>
    <property type="match status" value="1"/>
</dbReference>
<dbReference type="InterPro" id="IPR009476">
    <property type="entry name" value="DUF1097"/>
</dbReference>
<evidence type="ECO:0000256" key="1">
    <source>
        <dbReference type="SAM" id="Phobius"/>
    </source>
</evidence>
<feature type="transmembrane region" description="Helical" evidence="1">
    <location>
        <begin position="139"/>
        <end position="157"/>
    </location>
</feature>
<dbReference type="EMBL" id="JACHIJ010000003">
    <property type="protein sequence ID" value="MBB5052100.1"/>
    <property type="molecule type" value="Genomic_DNA"/>
</dbReference>
<gene>
    <name evidence="2" type="ORF">HNQ36_002074</name>
</gene>
<keyword evidence="1" id="KW-0812">Transmembrane</keyword>
<keyword evidence="1" id="KW-1133">Transmembrane helix</keyword>
<feature type="transmembrane region" description="Helical" evidence="1">
    <location>
        <begin position="59"/>
        <end position="80"/>
    </location>
</feature>
<keyword evidence="1" id="KW-0472">Membrane</keyword>
<sequence length="165" mass="16991">MTYALTRASPQSDFHSTTLITAVVAAVATFVTIVMGLPTWAAFLGWVGYSISGQTTREGAANLVSFLLGLAFGLGTGVVIEFLTPALGSAAAPLAVFGVVIVVMSLRSLSPINNPLAYFLGLISFFASAQMSSLSLLAMLGPAGVLGAVSAWTVSYLQSRLQQAA</sequence>